<sequence>MILSTNPLAHRTVLTVPHAENPFQGVRRISARWLTGKFGSAPSASGHHRLDEVSVLTNQASYLTSGAEHAIRLQLREDKAEATWRTTITAVAADDTSALLSVSLEVFPNGSTPLPSARPRLVCDLVQEFKPVDGPAPLALKAHDTGSEGVDALIDVLCDPARRMPVIVAAQPLRPNPLWSQRIGAVMRDCAGAASLYLLTDAETVDAFRAAIGEHHRVAPGSVRTFLPEVDPAWPDDAPRHRFLTVARLGDPQDHAWRGLARTVQRLSTEAPLPDALRSLSFPDDDGHRRREERQAALAAARPTGELAKMRTDVEELRALLAQADEELKEASRTADLSTRTISSLEDQLHAAAARADEDMEEALRALDDVERARAEANTLRRRLREAGRYEDAVLVEQPSGTPDSFEELWDRLDAFEGILVTADKGKALQLDEAERARVWTAKAWNALRALDSYADAAKEGFNGGFHQYCTAGRPGSVTWPLKQLATAESESTMNKWGTERLFTVPSEIDPSERKEMQAHLKLDSKGSASPRVYFLDDTKGPTGRVIVGYIGTHLTNTKTN</sequence>
<dbReference type="AlphaFoldDB" id="A0A941ELX2"/>
<protein>
    <submittedName>
        <fullName evidence="2">Uncharacterized protein</fullName>
    </submittedName>
</protein>
<gene>
    <name evidence="2" type="ORF">KDL01_08425</name>
</gene>
<dbReference type="Proteomes" id="UP000675781">
    <property type="component" value="Unassembled WGS sequence"/>
</dbReference>
<keyword evidence="1" id="KW-0175">Coiled coil</keyword>
<organism evidence="2 3">
    <name type="scientific">Actinospica durhamensis</name>
    <dbReference type="NCBI Taxonomy" id="1508375"/>
    <lineage>
        <taxon>Bacteria</taxon>
        <taxon>Bacillati</taxon>
        <taxon>Actinomycetota</taxon>
        <taxon>Actinomycetes</taxon>
        <taxon>Catenulisporales</taxon>
        <taxon>Actinospicaceae</taxon>
        <taxon>Actinospica</taxon>
    </lineage>
</organism>
<proteinExistence type="predicted"/>
<feature type="coiled-coil region" evidence="1">
    <location>
        <begin position="307"/>
        <end position="390"/>
    </location>
</feature>
<evidence type="ECO:0000313" key="2">
    <source>
        <dbReference type="EMBL" id="MBR7833288.1"/>
    </source>
</evidence>
<evidence type="ECO:0000256" key="1">
    <source>
        <dbReference type="SAM" id="Coils"/>
    </source>
</evidence>
<dbReference type="EMBL" id="JAGSOG010000026">
    <property type="protein sequence ID" value="MBR7833288.1"/>
    <property type="molecule type" value="Genomic_DNA"/>
</dbReference>
<evidence type="ECO:0000313" key="3">
    <source>
        <dbReference type="Proteomes" id="UP000675781"/>
    </source>
</evidence>
<keyword evidence="3" id="KW-1185">Reference proteome</keyword>
<dbReference type="RefSeq" id="WP_212527810.1">
    <property type="nucleotide sequence ID" value="NZ_JAGSOG010000026.1"/>
</dbReference>
<reference evidence="2" key="1">
    <citation type="submission" date="2021-04" db="EMBL/GenBank/DDBJ databases">
        <title>Genome based classification of Actinospica acidithermotolerans sp. nov., an actinobacterium isolated from an Indonesian hot spring.</title>
        <authorList>
            <person name="Kusuma A.B."/>
            <person name="Putra K.E."/>
            <person name="Nafisah S."/>
            <person name="Loh J."/>
            <person name="Nouioui I."/>
            <person name="Goodfellow M."/>
        </authorList>
    </citation>
    <scope>NUCLEOTIDE SEQUENCE</scope>
    <source>
        <strain evidence="2">CSCA 57</strain>
    </source>
</reference>
<comment type="caution">
    <text evidence="2">The sequence shown here is derived from an EMBL/GenBank/DDBJ whole genome shotgun (WGS) entry which is preliminary data.</text>
</comment>
<accession>A0A941ELX2</accession>
<name>A0A941ELX2_9ACTN</name>